<gene>
    <name evidence="2" type="ORF">BECKLFY1418C_GA0070996_100277</name>
</gene>
<organism evidence="2">
    <name type="scientific">Candidatus Kentrum sp. LFY</name>
    <dbReference type="NCBI Taxonomy" id="2126342"/>
    <lineage>
        <taxon>Bacteria</taxon>
        <taxon>Pseudomonadati</taxon>
        <taxon>Pseudomonadota</taxon>
        <taxon>Gammaproteobacteria</taxon>
        <taxon>Candidatus Kentrum</taxon>
    </lineage>
</organism>
<dbReference type="AlphaFoldDB" id="A0A450W7V5"/>
<protein>
    <submittedName>
        <fullName evidence="2">Transposase</fullName>
    </submittedName>
</protein>
<dbReference type="EMBL" id="CAADFN010000002">
    <property type="protein sequence ID" value="VFK13144.1"/>
    <property type="molecule type" value="Genomic_DNA"/>
</dbReference>
<evidence type="ECO:0000313" key="2">
    <source>
        <dbReference type="EMBL" id="VFK13144.1"/>
    </source>
</evidence>
<feature type="domain" description="Transposase IS204/IS1001/IS1096/IS1165 DDE" evidence="1">
    <location>
        <begin position="57"/>
        <end position="101"/>
    </location>
</feature>
<dbReference type="Pfam" id="PF01610">
    <property type="entry name" value="DDE_Tnp_ISL3"/>
    <property type="match status" value="1"/>
</dbReference>
<accession>A0A450W7V5</accession>
<dbReference type="InterPro" id="IPR002560">
    <property type="entry name" value="Transposase_DDE"/>
</dbReference>
<evidence type="ECO:0000259" key="1">
    <source>
        <dbReference type="Pfam" id="PF01610"/>
    </source>
</evidence>
<name>A0A450W7V5_9GAMM</name>
<proteinExistence type="predicted"/>
<reference evidence="2" key="1">
    <citation type="submission" date="2019-02" db="EMBL/GenBank/DDBJ databases">
        <authorList>
            <person name="Gruber-Vodicka R. H."/>
            <person name="Seah K. B. B."/>
        </authorList>
    </citation>
    <scope>NUCLEOTIDE SEQUENCE</scope>
    <source>
        <strain evidence="2">BECK_BY7</strain>
    </source>
</reference>
<sequence length="115" mass="12705">MPLTRSGRSDCLTIVMDLASGAVVEVAQGGDAAVLVAFWRRLEHSRAKVETVAIRDHSGILAYYGFDGFSTGPLEGTDNRIKALRRVTGGLREMEFLELKIKALPEEKYAFRPHV</sequence>